<evidence type="ECO:0000256" key="7">
    <source>
        <dbReference type="ARBA" id="ARBA00023136"/>
    </source>
</evidence>
<evidence type="ECO:0000256" key="6">
    <source>
        <dbReference type="ARBA" id="ARBA00023002"/>
    </source>
</evidence>
<feature type="transmembrane region" description="Helical" evidence="10">
    <location>
        <begin position="64"/>
        <end position="81"/>
    </location>
</feature>
<evidence type="ECO:0000256" key="1">
    <source>
        <dbReference type="ARBA" id="ARBA00004141"/>
    </source>
</evidence>
<dbReference type="PANTHER" id="PTHR34573:SF1">
    <property type="entry name" value="VITAMIN K EPOXIDE REDUCTASE DOMAIN-CONTAINING PROTEIN"/>
    <property type="match status" value="1"/>
</dbReference>
<keyword evidence="5 10" id="KW-1133">Transmembrane helix</keyword>
<keyword evidence="9" id="KW-0676">Redox-active center</keyword>
<keyword evidence="6" id="KW-0560">Oxidoreductase</keyword>
<dbReference type="AlphaFoldDB" id="A0A1F6CHX5"/>
<evidence type="ECO:0000259" key="11">
    <source>
        <dbReference type="SMART" id="SM00756"/>
    </source>
</evidence>
<dbReference type="PANTHER" id="PTHR34573">
    <property type="entry name" value="VKC DOMAIN-CONTAINING PROTEIN"/>
    <property type="match status" value="1"/>
</dbReference>
<feature type="transmembrane region" description="Helical" evidence="10">
    <location>
        <begin position="88"/>
        <end position="105"/>
    </location>
</feature>
<comment type="similarity">
    <text evidence="2">Belongs to the VKOR family.</text>
</comment>
<reference evidence="12 13" key="1">
    <citation type="journal article" date="2016" name="Nat. Commun.">
        <title>Thousands of microbial genomes shed light on interconnected biogeochemical processes in an aquifer system.</title>
        <authorList>
            <person name="Anantharaman K."/>
            <person name="Brown C.T."/>
            <person name="Hug L.A."/>
            <person name="Sharon I."/>
            <person name="Castelle C.J."/>
            <person name="Probst A.J."/>
            <person name="Thomas B.C."/>
            <person name="Singh A."/>
            <person name="Wilkins M.J."/>
            <person name="Karaoz U."/>
            <person name="Brodie E.L."/>
            <person name="Williams K.H."/>
            <person name="Hubbard S.S."/>
            <person name="Banfield J.F."/>
        </authorList>
    </citation>
    <scope>NUCLEOTIDE SEQUENCE [LARGE SCALE GENOMIC DNA]</scope>
</reference>
<keyword evidence="8" id="KW-1015">Disulfide bond</keyword>
<dbReference type="CDD" id="cd12916">
    <property type="entry name" value="VKOR_1"/>
    <property type="match status" value="1"/>
</dbReference>
<dbReference type="InterPro" id="IPR038354">
    <property type="entry name" value="VKOR_sf"/>
</dbReference>
<evidence type="ECO:0000256" key="4">
    <source>
        <dbReference type="ARBA" id="ARBA00022719"/>
    </source>
</evidence>
<accession>A0A1F6CHX5</accession>
<dbReference type="SMART" id="SM00756">
    <property type="entry name" value="VKc"/>
    <property type="match status" value="1"/>
</dbReference>
<keyword evidence="4" id="KW-0874">Quinone</keyword>
<gene>
    <name evidence="12" type="ORF">A2678_00480</name>
</gene>
<dbReference type="GO" id="GO:0048038">
    <property type="term" value="F:quinone binding"/>
    <property type="evidence" value="ECO:0007669"/>
    <property type="project" value="UniProtKB-KW"/>
</dbReference>
<evidence type="ECO:0000256" key="2">
    <source>
        <dbReference type="ARBA" id="ARBA00006214"/>
    </source>
</evidence>
<evidence type="ECO:0000256" key="8">
    <source>
        <dbReference type="ARBA" id="ARBA00023157"/>
    </source>
</evidence>
<dbReference type="GO" id="GO:0016491">
    <property type="term" value="F:oxidoreductase activity"/>
    <property type="evidence" value="ECO:0007669"/>
    <property type="project" value="UniProtKB-KW"/>
</dbReference>
<dbReference type="InterPro" id="IPR012932">
    <property type="entry name" value="VKOR"/>
</dbReference>
<proteinExistence type="inferred from homology"/>
<dbReference type="STRING" id="1798481.A2678_00480"/>
<evidence type="ECO:0000313" key="13">
    <source>
        <dbReference type="Proteomes" id="UP000178815"/>
    </source>
</evidence>
<dbReference type="EMBL" id="MFKU01000007">
    <property type="protein sequence ID" value="OGG48843.1"/>
    <property type="molecule type" value="Genomic_DNA"/>
</dbReference>
<sequence>MKRAGVVLILVLAFFGIADSAYLAQHETTGLPLLCNIESLTGCNVVVSSAYSQFLGVPLADLGLIFYTVLFVVAAFEIALFNQSLRRGLQVLAVIGIVTSLYSVYTQVFLINALCIYCLVSASITILVLVLASFIEPLRKNPLQNNLATT</sequence>
<keyword evidence="3 10" id="KW-0812">Transmembrane</keyword>
<name>A0A1F6CHX5_9BACT</name>
<evidence type="ECO:0000313" key="12">
    <source>
        <dbReference type="EMBL" id="OGG48843.1"/>
    </source>
</evidence>
<feature type="domain" description="Vitamin K epoxide reductase" evidence="11">
    <location>
        <begin position="2"/>
        <end position="136"/>
    </location>
</feature>
<dbReference type="InterPro" id="IPR044698">
    <property type="entry name" value="VKOR/LTO1"/>
</dbReference>
<evidence type="ECO:0000256" key="10">
    <source>
        <dbReference type="SAM" id="Phobius"/>
    </source>
</evidence>
<dbReference type="Pfam" id="PF07884">
    <property type="entry name" value="VKOR"/>
    <property type="match status" value="1"/>
</dbReference>
<comment type="caution">
    <text evidence="12">The sequence shown here is derived from an EMBL/GenBank/DDBJ whole genome shotgun (WGS) entry which is preliminary data.</text>
</comment>
<organism evidence="12 13">
    <name type="scientific">Candidatus Kaiserbacteria bacterium RIFCSPHIGHO2_01_FULL_53_31</name>
    <dbReference type="NCBI Taxonomy" id="1798481"/>
    <lineage>
        <taxon>Bacteria</taxon>
        <taxon>Candidatus Kaiseribacteriota</taxon>
    </lineage>
</organism>
<dbReference type="Proteomes" id="UP000178815">
    <property type="component" value="Unassembled WGS sequence"/>
</dbReference>
<evidence type="ECO:0000256" key="5">
    <source>
        <dbReference type="ARBA" id="ARBA00022989"/>
    </source>
</evidence>
<protein>
    <recommendedName>
        <fullName evidence="11">Vitamin K epoxide reductase domain-containing protein</fullName>
    </recommendedName>
</protein>
<feature type="transmembrane region" description="Helical" evidence="10">
    <location>
        <begin position="111"/>
        <end position="135"/>
    </location>
</feature>
<keyword evidence="7 10" id="KW-0472">Membrane</keyword>
<comment type="subcellular location">
    <subcellularLocation>
        <location evidence="1">Membrane</location>
        <topology evidence="1">Multi-pass membrane protein</topology>
    </subcellularLocation>
</comment>
<dbReference type="GO" id="GO:0016020">
    <property type="term" value="C:membrane"/>
    <property type="evidence" value="ECO:0007669"/>
    <property type="project" value="UniProtKB-SubCell"/>
</dbReference>
<evidence type="ECO:0000256" key="3">
    <source>
        <dbReference type="ARBA" id="ARBA00022692"/>
    </source>
</evidence>
<evidence type="ECO:0000256" key="9">
    <source>
        <dbReference type="ARBA" id="ARBA00023284"/>
    </source>
</evidence>
<dbReference type="Gene3D" id="1.20.1440.130">
    <property type="entry name" value="VKOR domain"/>
    <property type="match status" value="1"/>
</dbReference>